<evidence type="ECO:0000313" key="34">
    <source>
        <dbReference type="Proteomes" id="UP000254877"/>
    </source>
</evidence>
<evidence type="ECO:0000313" key="10">
    <source>
        <dbReference type="EMBL" id="HAJ5153194.1"/>
    </source>
</evidence>
<dbReference type="EMBL" id="NHTF01000037">
    <property type="protein sequence ID" value="OWW54633.1"/>
    <property type="molecule type" value="Genomic_DNA"/>
</dbReference>
<evidence type="ECO:0000313" key="28">
    <source>
        <dbReference type="Proteomes" id="UP000184077"/>
    </source>
</evidence>
<reference evidence="16" key="18">
    <citation type="submission" date="2023-07" db="EMBL/GenBank/DDBJ databases">
        <title>High risk of intestinal colonization with ESBL-producing Escherichia coli among soldiers of military contingents in specific geographic regions.</title>
        <authorList>
            <person name="Literacka E."/>
        </authorList>
    </citation>
    <scope>NUCLEOTIDE SEQUENCE</scope>
    <source>
        <strain evidence="16">33</strain>
    </source>
</reference>
<dbReference type="EMBL" id="DABGYN010000004">
    <property type="protein sequence ID" value="HAJ0833265.1"/>
    <property type="molecule type" value="Genomic_DNA"/>
</dbReference>
<evidence type="ECO:0000313" key="31">
    <source>
        <dbReference type="Proteomes" id="UP000245761"/>
    </source>
</evidence>
<accession>A0A074PEI8</accession>
<keyword evidence="2" id="KW-0614">Plasmid</keyword>
<dbReference type="EMBL" id="LR134238">
    <property type="protein sequence ID" value="VED07515.1"/>
    <property type="molecule type" value="Genomic_DNA"/>
</dbReference>
<evidence type="ECO:0000313" key="24">
    <source>
        <dbReference type="EMBL" id="STG51273.1"/>
    </source>
</evidence>
<evidence type="ECO:0000313" key="19">
    <source>
        <dbReference type="EMBL" id="OJN35362.1"/>
    </source>
</evidence>
<dbReference type="EMBL" id="AASKVF010000071">
    <property type="protein sequence ID" value="EFD6887620.1"/>
    <property type="molecule type" value="Genomic_DNA"/>
</dbReference>
<evidence type="ECO:0000313" key="22">
    <source>
        <dbReference type="EMBL" id="RRD70516.1"/>
    </source>
</evidence>
<keyword evidence="9" id="KW-0238">DNA-binding</keyword>
<dbReference type="Proteomes" id="UP000254817">
    <property type="component" value="Unassembled WGS sequence"/>
</dbReference>
<evidence type="ECO:0000313" key="9">
    <source>
        <dbReference type="EMBL" id="HAJ0833265.1"/>
    </source>
</evidence>
<evidence type="ECO:0000313" key="18">
    <source>
        <dbReference type="EMBL" id="NGE89837.1"/>
    </source>
</evidence>
<evidence type="ECO:0000313" key="5">
    <source>
        <dbReference type="EMBL" id="EFD6887620.1"/>
    </source>
</evidence>
<evidence type="ECO:0000313" key="8">
    <source>
        <dbReference type="EMBL" id="HAH7770238.1"/>
    </source>
</evidence>
<reference evidence="19 28" key="1">
    <citation type="submission" date="2016-10" db="EMBL/GenBank/DDBJ databases">
        <title>Comprehensive resistome analysis reveals the prevalence of NDM and MCR-1 in Chinese poultry production.</title>
        <authorList>
            <person name="Wang Y."/>
            <person name="Zhang R."/>
            <person name="Li J."/>
            <person name="Wu Z."/>
            <person name="Wenjuan Y."/>
            <person name="Schwarz S."/>
            <person name="Tyrrell J."/>
            <person name="Zheng Y."/>
            <person name="Wang S."/>
            <person name="Shen Z."/>
            <person name="Liu Z."/>
            <person name="Lei L."/>
            <person name="Li M."/>
            <person name="Zhang Q."/>
            <person name="Wu C."/>
            <person name="Zhang Q."/>
            <person name="Wu Y."/>
            <person name="Walsh T."/>
            <person name="Shen J."/>
        </authorList>
    </citation>
    <scope>NUCLEOTIDE SEQUENCE [LARGE SCALE GENOMIC DNA]</scope>
    <source>
        <strain evidence="19 28">574</strain>
    </source>
</reference>
<evidence type="ECO:0000313" key="17">
    <source>
        <dbReference type="EMBL" id="MTE88566.1"/>
    </source>
</evidence>
<geneLocation type="plasmid" evidence="30">
    <name>pec98_3</name>
</geneLocation>
<evidence type="ECO:0000256" key="1">
    <source>
        <dbReference type="SAM" id="MobiDB-lite"/>
    </source>
</evidence>
<dbReference type="Proteomes" id="UP000842519">
    <property type="component" value="Unassembled WGS sequence"/>
</dbReference>
<evidence type="ECO:0000313" key="15">
    <source>
        <dbReference type="EMBL" id="MDA4181800.1"/>
    </source>
</evidence>
<dbReference type="EMBL" id="LR134246">
    <property type="protein sequence ID" value="VED33858.1"/>
    <property type="molecule type" value="Genomic_DNA"/>
</dbReference>
<dbReference type="EMBL" id="DABGKZ010000084">
    <property type="protein sequence ID" value="HAJ5153194.1"/>
    <property type="molecule type" value="Genomic_DNA"/>
</dbReference>
<evidence type="ECO:0000313" key="45">
    <source>
        <dbReference type="Proteomes" id="UP000842519"/>
    </source>
</evidence>
<evidence type="ECO:0000313" key="37">
    <source>
        <dbReference type="Proteomes" id="UP000271797"/>
    </source>
</evidence>
<dbReference type="Proteomes" id="UP000254159">
    <property type="component" value="Unassembled WGS sequence"/>
</dbReference>
<evidence type="ECO:0000313" key="2">
    <source>
        <dbReference type="EMBL" id="ATP26891.1"/>
    </source>
</evidence>
<dbReference type="EMBL" id="JANWOR010000914">
    <property type="protein sequence ID" value="MDA4181800.1"/>
    <property type="molecule type" value="Genomic_DNA"/>
</dbReference>
<dbReference type="RefSeq" id="WP_000778605.1">
    <property type="nucleotide sequence ID" value="NZ_AP017610.1"/>
</dbReference>
<dbReference type="Proteomes" id="UP000245761">
    <property type="component" value="Unassembled WGS sequence"/>
</dbReference>
<reference evidence="20 29" key="2">
    <citation type="submission" date="2017-05" db="EMBL/GenBank/DDBJ databases">
        <title>Sequencing of Escherichia coli that cause persistent and transient Mastitis.</title>
        <authorList>
            <person name="Thacker T.C."/>
            <person name="Lippolis J.D."/>
            <person name="Brunelle B.W."/>
            <person name="Casey T.A."/>
            <person name="Reinhardt T.A."/>
            <person name="Sacco R.E."/>
            <person name="Holman D.B."/>
        </authorList>
    </citation>
    <scope>NUCLEOTIDE SEQUENCE [LARGE SCALE GENOMIC DNA]</scope>
    <source>
        <strain evidence="20 29">ECA-B</strain>
    </source>
</reference>
<feature type="region of interest" description="Disordered" evidence="1">
    <location>
        <begin position="157"/>
        <end position="176"/>
    </location>
</feature>
<dbReference type="EMBL" id="UGCD01000002">
    <property type="protein sequence ID" value="STI20055.1"/>
    <property type="molecule type" value="Genomic_DNA"/>
</dbReference>
<dbReference type="Proteomes" id="UP000543424">
    <property type="component" value="Unassembled WGS sequence"/>
</dbReference>
<evidence type="ECO:0000313" key="42">
    <source>
        <dbReference type="Proteomes" id="UP000531962"/>
    </source>
</evidence>
<dbReference type="GO" id="GO:0003677">
    <property type="term" value="F:DNA binding"/>
    <property type="evidence" value="ECO:0007669"/>
    <property type="project" value="UniProtKB-KW"/>
</dbReference>
<dbReference type="EMBL" id="JAAJRI010000013">
    <property type="protein sequence ID" value="NGE89837.1"/>
    <property type="molecule type" value="Genomic_DNA"/>
</dbReference>
<dbReference type="Proteomes" id="UP001174465">
    <property type="component" value="Unassembled WGS sequence"/>
</dbReference>
<dbReference type="EMBL" id="JABXPW010000001">
    <property type="protein sequence ID" value="MBA7717047.1"/>
    <property type="molecule type" value="Genomic_DNA"/>
</dbReference>
<dbReference type="Proteomes" id="UP000868636">
    <property type="component" value="Unassembled WGS sequence"/>
</dbReference>
<reference evidence="6 41" key="9">
    <citation type="submission" date="2018-08" db="EMBL/GenBank/DDBJ databases">
        <authorList>
            <consortium name="PulseNet: The National Subtyping Network for Foodborne Disease Surveillance"/>
            <person name="Tarr C.L."/>
            <person name="Trees E."/>
            <person name="Katz L.S."/>
            <person name="Carleton-Romer H.A."/>
            <person name="Stroika S."/>
            <person name="Kucerova Z."/>
            <person name="Roache K.F."/>
            <person name="Sabol A.L."/>
            <person name="Besser J."/>
            <person name="Gerner-Smidt P."/>
        </authorList>
    </citation>
    <scope>NUCLEOTIDE SEQUENCE [LARGE SCALE GENOMIC DNA]</scope>
    <source>
        <strain evidence="6 41">PNUSAE004760</strain>
    </source>
</reference>
<dbReference type="EMBL" id="QEMT01000118">
    <property type="protein sequence ID" value="PWH50547.1"/>
    <property type="molecule type" value="Genomic_DNA"/>
</dbReference>
<dbReference type="EMBL" id="AASUOH010000008">
    <property type="protein sequence ID" value="EFH0042934.1"/>
    <property type="molecule type" value="Genomic_DNA"/>
</dbReference>
<evidence type="ECO:0000313" key="40">
    <source>
        <dbReference type="Proteomes" id="UP000486847"/>
    </source>
</evidence>
<evidence type="ECO:0000313" key="11">
    <source>
        <dbReference type="EMBL" id="HAJ5806744.1"/>
    </source>
</evidence>
<feature type="compositionally biased region" description="Polar residues" evidence="1">
    <location>
        <begin position="165"/>
        <end position="176"/>
    </location>
</feature>
<reference evidence="13" key="16">
    <citation type="submission" date="2020-06" db="EMBL/GenBank/DDBJ databases">
        <title>REHAB project genomes.</title>
        <authorList>
            <person name="Shaw L.P."/>
        </authorList>
    </citation>
    <scope>NUCLEOTIDE SEQUENCE</scope>
    <source>
        <strain evidence="13">RHBSTW-00474</strain>
    </source>
</reference>
<dbReference type="Proteomes" id="UP000843571">
    <property type="component" value="Unassembled WGS sequence"/>
</dbReference>
<dbReference type="Proteomes" id="UP000184077">
    <property type="component" value="Unassembled WGS sequence"/>
</dbReference>
<reference evidence="17 40" key="13">
    <citation type="submission" date="2019-10" db="EMBL/GenBank/DDBJ databases">
        <title>Comparative genomic analysis of antimicrobial resistant Escherichia coli of diverse origin.</title>
        <authorList>
            <person name="Ghatak S."/>
            <person name="Milton A.P."/>
            <person name="Rhetso K."/>
            <person name="Purkait D."/>
            <person name="Das S."/>
            <person name="Puro K.-U."/>
            <person name="Shakuntala I."/>
            <person name="Sen A."/>
            <person name="Sanjukta R."/>
            <person name="Priya G.B."/>
            <person name="Mawlong M."/>
            <person name="Lyngdoh V."/>
            <person name="Rynghang J."/>
            <person name="Mawphlang B.L."/>
        </authorList>
    </citation>
    <scope>NUCLEOTIDE SEQUENCE [LARGE SCALE GENOMIC DNA]</scope>
    <source>
        <strain evidence="17 40">SE161</strain>
    </source>
</reference>
<dbReference type="Proteomes" id="UP000840371">
    <property type="component" value="Unassembled WGS sequence"/>
</dbReference>
<dbReference type="Proteomes" id="UP000472856">
    <property type="component" value="Unassembled WGS sequence"/>
</dbReference>
<reference evidence="18 39" key="14">
    <citation type="submission" date="2020-02" db="EMBL/GenBank/DDBJ databases">
        <title>WGS of Carbapenem-Resistant Enterobacteriaceae.</title>
        <authorList>
            <person name="Tokajian S."/>
            <person name="El Chaar M."/>
            <person name="El Khoury M."/>
        </authorList>
    </citation>
    <scope>NUCLEOTIDE SEQUENCE [LARGE SCALE GENOMIC DNA]</scope>
    <source>
        <strain evidence="18 39">ECM_75</strain>
    </source>
</reference>
<evidence type="ECO:0000313" key="41">
    <source>
        <dbReference type="Proteomes" id="UP000528199"/>
    </source>
</evidence>
<reference evidence="2 30" key="3">
    <citation type="submission" date="2017-10" db="EMBL/GenBank/DDBJ databases">
        <title>Genome and in vitro analysis of Escherichia coli resistant to antibiotic.</title>
        <authorList>
            <person name="Pereira U.P."/>
            <person name="Facimoto C.T."/>
            <person name="Campos P.A."/>
            <person name="Araujo B.F."/>
            <person name="Royer S."/>
            <person name="Goncalves I.R."/>
            <person name="Ferreira M.L."/>
            <person name="Gontijo P."/>
            <person name="Ribas R.M."/>
        </authorList>
    </citation>
    <scope>NUCLEOTIDE SEQUENCE [LARGE SCALE GENOMIC DNA]</scope>
    <source>
        <strain evidence="2 30">UFU_EC98</strain>
        <plasmid evidence="30">pec98_3</plasmid>
        <plasmid evidence="2">pEc98_3</plasmid>
    </source>
</reference>
<accession>A0A0J3WJ55</accession>
<reference evidence="32 33" key="6">
    <citation type="submission" date="2018-06" db="EMBL/GenBank/DDBJ databases">
        <authorList>
            <consortium name="Pathogen Informatics"/>
            <person name="Doyle S."/>
        </authorList>
    </citation>
    <scope>NUCLEOTIDE SEQUENCE [LARGE SCALE GENOMIC DNA]</scope>
    <source>
        <strain evidence="25 32">NCTC10865</strain>
        <strain evidence="24 33">NCTC11112</strain>
        <strain evidence="23 34">NCTC7928</strain>
    </source>
</reference>
<dbReference type="Proteomes" id="UP000277930">
    <property type="component" value="Chromosome 1"/>
</dbReference>
<evidence type="ECO:0000313" key="39">
    <source>
        <dbReference type="Proteomes" id="UP000472856"/>
    </source>
</evidence>
<dbReference type="EMBL" id="UGAB01000002">
    <property type="protein sequence ID" value="STF43190.1"/>
    <property type="molecule type" value="Genomic_DNA"/>
</dbReference>
<reference evidence="3 35" key="7">
    <citation type="submission" date="2018-08" db="EMBL/GenBank/DDBJ databases">
        <title>Complete genome sequencing and genomic characterization of five Escherichia coli strains co-producing MCR-1 and ESBLs from different origins in China.</title>
        <authorList>
            <person name="Bai L."/>
        </authorList>
    </citation>
    <scope>NUCLEOTIDE SEQUENCE [LARGE SCALE GENOMIC DNA]</scope>
    <source>
        <strain evidence="3">Cq9</strain>
        <strain evidence="35">cq9</strain>
    </source>
</reference>
<proteinExistence type="predicted"/>
<evidence type="ECO:0000313" key="27">
    <source>
        <dbReference type="EMBL" id="VED33858.1"/>
    </source>
</evidence>
<dbReference type="EMBL" id="DABCJL010000008">
    <property type="protein sequence ID" value="HAH7770238.1"/>
    <property type="molecule type" value="Genomic_DNA"/>
</dbReference>
<dbReference type="Proteomes" id="UP000528199">
    <property type="component" value="Unassembled WGS sequence"/>
</dbReference>
<dbReference type="Proteomes" id="UP000622722">
    <property type="component" value="Unassembled WGS sequence"/>
</dbReference>
<organism evidence="9">
    <name type="scientific">Escherichia coli</name>
    <dbReference type="NCBI Taxonomy" id="562"/>
    <lineage>
        <taxon>Bacteria</taxon>
        <taxon>Pseudomonadati</taxon>
        <taxon>Pseudomonadota</taxon>
        <taxon>Gammaproteobacteria</taxon>
        <taxon>Enterobacterales</taxon>
        <taxon>Enterobacteriaceae</taxon>
        <taxon>Escherichia</taxon>
    </lineage>
</organism>
<evidence type="ECO:0000313" key="30">
    <source>
        <dbReference type="Proteomes" id="UP000225264"/>
    </source>
</evidence>
<evidence type="ECO:0000313" key="14">
    <source>
        <dbReference type="EMBL" id="MBZ4695822.1"/>
    </source>
</evidence>
<protein>
    <submittedName>
        <fullName evidence="9 23">DNA-binding protein</fullName>
    </submittedName>
</protein>
<dbReference type="Proteomes" id="UP000197270">
    <property type="component" value="Unassembled WGS sequence"/>
</dbReference>
<dbReference type="Proteomes" id="UP000254877">
    <property type="component" value="Unassembled WGS sequence"/>
</dbReference>
<gene>
    <name evidence="19" type="ORF">BK300_21505</name>
    <name evidence="6" type="ORF">BKL28_001692</name>
    <name evidence="20" type="ORF">CCS08_15070</name>
    <name evidence="14" type="ORF">CQ842_22765</name>
    <name evidence="2" type="ORF">CQ842_25630</name>
    <name evidence="4" type="ORF">CTR35_003073</name>
    <name evidence="21" type="ORF">DD762_28105</name>
    <name evidence="3" type="ORF">DS732_22185</name>
    <name evidence="22" type="ORF">EIA08_25850</name>
    <name evidence="7" type="ORF">F9413_15595</name>
    <name evidence="17" type="ORF">F9B07_06895</name>
    <name evidence="5" type="ORF">FZU14_26360</name>
    <name evidence="18" type="ORF">G5603_16790</name>
    <name evidence="8" type="ORF">HIE29_003707</name>
    <name evidence="9" type="ORF">HL563_05870</name>
    <name evidence="11" type="ORF">HLZ39_19970</name>
    <name evidence="10" type="ORF">HLZ50_24815</name>
    <name evidence="13" type="ORF">HV209_00190</name>
    <name evidence="12" type="ORF">J8F57_005257</name>
    <name evidence="25" type="ORF">NCTC10865_05450</name>
    <name evidence="24" type="ORF">NCTC11112_01707</name>
    <name evidence="23" type="ORF">NCTC7928_03877</name>
    <name evidence="26" type="ORF">NCTC9044_00866</name>
    <name evidence="27" type="ORF">NCTC9702_01023</name>
    <name evidence="15" type="ORF">NY836_31565</name>
    <name evidence="16" type="ORF">Q2V64_26440</name>
</gene>
<dbReference type="EMBL" id="AASWBF010000023">
    <property type="protein sequence ID" value="EFH4961929.1"/>
    <property type="molecule type" value="Genomic_DNA"/>
</dbReference>
<dbReference type="EMBL" id="MOHC01000039">
    <property type="protein sequence ID" value="OJN35362.1"/>
    <property type="molecule type" value="Genomic_DNA"/>
</dbReference>
<evidence type="ECO:0000313" key="32">
    <source>
        <dbReference type="Proteomes" id="UP000254159"/>
    </source>
</evidence>
<evidence type="ECO:0000313" key="4">
    <source>
        <dbReference type="EMBL" id="EFC3525897.1"/>
    </source>
</evidence>
<evidence type="ECO:0000313" key="7">
    <source>
        <dbReference type="EMBL" id="EFH4961929.1"/>
    </source>
</evidence>
<dbReference type="EMBL" id="RQTU01000061">
    <property type="protein sequence ID" value="RRD70516.1"/>
    <property type="molecule type" value="Genomic_DNA"/>
</dbReference>
<geneLocation type="plasmid" evidence="2">
    <name>pEc98_3</name>
</geneLocation>
<reference evidence="15" key="17">
    <citation type="submission" date="2022-08" db="EMBL/GenBank/DDBJ databases">
        <title>Genome sequencing of human pathogens.</title>
        <authorList>
            <person name="Cao X."/>
        </authorList>
    </citation>
    <scope>NUCLEOTIDE SEQUENCE</scope>
    <source>
        <strain evidence="15">EC16126</strain>
    </source>
</reference>
<dbReference type="EMBL" id="JACCJF010000042">
    <property type="protein sequence ID" value="MBZ4695822.1"/>
    <property type="molecule type" value="Genomic_DNA"/>
</dbReference>
<reference evidence="9" key="12">
    <citation type="submission" date="2019-09" db="EMBL/GenBank/DDBJ databases">
        <authorList>
            <consortium name="NCBI Pathogen Detection Project"/>
        </authorList>
    </citation>
    <scope>NUCLEOTIDE SEQUENCE</scope>
    <source>
        <strain evidence="8">C0382</strain>
        <strain evidence="9">EC00618</strain>
        <strain evidence="10">Ecoli[ST-219]</strain>
        <strain evidence="11">Ecoli[ST-405]</strain>
        <strain evidence="12">SJP41</strain>
    </source>
</reference>
<dbReference type="Proteomes" id="UP000538406">
    <property type="component" value="Unassembled WGS sequence"/>
</dbReference>
<evidence type="ECO:0000313" key="16">
    <source>
        <dbReference type="EMBL" id="MDO2733172.1"/>
    </source>
</evidence>
<dbReference type="Proteomes" id="UP000225264">
    <property type="component" value="Unassembled WGS sequence"/>
</dbReference>
<evidence type="ECO:0000313" key="44">
    <source>
        <dbReference type="Proteomes" id="UP000543424"/>
    </source>
</evidence>
<evidence type="ECO:0000313" key="38">
    <source>
        <dbReference type="Proteomes" id="UP000277930"/>
    </source>
</evidence>
<evidence type="ECO:0000313" key="6">
    <source>
        <dbReference type="EMBL" id="EFH0042934.1"/>
    </source>
</evidence>
<dbReference type="EMBL" id="DABGKQ010000044">
    <property type="protein sequence ID" value="HAJ5806744.1"/>
    <property type="molecule type" value="Genomic_DNA"/>
</dbReference>
<name>A0A074PEI8_ECOLX</name>
<dbReference type="EMBL" id="UGAW01000001">
    <property type="protein sequence ID" value="STG51273.1"/>
    <property type="molecule type" value="Genomic_DNA"/>
</dbReference>
<dbReference type="Proteomes" id="UP000531962">
    <property type="component" value="Unassembled WGS sequence"/>
</dbReference>
<dbReference type="EMBL" id="DADPIR010000095">
    <property type="protein sequence ID" value="HAZ7494911.1"/>
    <property type="molecule type" value="Genomic_DNA"/>
</dbReference>
<reference evidence="37 38" key="11">
    <citation type="submission" date="2018-12" db="EMBL/GenBank/DDBJ databases">
        <authorList>
            <consortium name="Pathogen Informatics"/>
        </authorList>
    </citation>
    <scope>NUCLEOTIDE SEQUENCE [LARGE SCALE GENOMIC DNA]</scope>
    <source>
        <strain evidence="26 37">NCTC9044</strain>
        <strain evidence="27 38">NCTC9702</strain>
    </source>
</reference>
<evidence type="ECO:0000313" key="29">
    <source>
        <dbReference type="Proteomes" id="UP000197270"/>
    </source>
</evidence>
<dbReference type="EMBL" id="WCEW01000006">
    <property type="protein sequence ID" value="MTE88566.1"/>
    <property type="molecule type" value="Genomic_DNA"/>
</dbReference>
<dbReference type="Proteomes" id="UP001211064">
    <property type="component" value="Unassembled WGS sequence"/>
</dbReference>
<dbReference type="EMBL" id="CP031546">
    <property type="protein sequence ID" value="AXO08832.1"/>
    <property type="molecule type" value="Genomic_DNA"/>
</dbReference>
<evidence type="ECO:0000313" key="36">
    <source>
        <dbReference type="Proteomes" id="UP000271008"/>
    </source>
</evidence>
<dbReference type="Proteomes" id="UP000256244">
    <property type="component" value="Chromosome"/>
</dbReference>
<sequence length="176" mass="20034">MKLTEESLNLVIDILNDLICEGKMLNDVERRSLLNAVMAITAVKERSVVSVSSRKEQSKKEKKEREIDPRFPNAGVAWNEADESLLRDVLEDVPDDEIGKHLFWLAEKLGRTPYSVACKVRQIKKLPAEWKDQFRKISDRIRSSGMSVSEYLQRQGLLSPESGEENNPVSHNNNVA</sequence>
<evidence type="ECO:0000313" key="12">
    <source>
        <dbReference type="EMBL" id="HAZ7494911.1"/>
    </source>
</evidence>
<evidence type="ECO:0000313" key="20">
    <source>
        <dbReference type="EMBL" id="OWW54633.1"/>
    </source>
</evidence>
<dbReference type="Proteomes" id="UP000271008">
    <property type="component" value="Unassembled WGS sequence"/>
</dbReference>
<evidence type="ECO:0000313" key="26">
    <source>
        <dbReference type="EMBL" id="VED07515.1"/>
    </source>
</evidence>
<evidence type="ECO:0000313" key="3">
    <source>
        <dbReference type="EMBL" id="AXO08832.1"/>
    </source>
</evidence>
<reference evidence="21 31" key="5">
    <citation type="submission" date="2018-04" db="EMBL/GenBank/DDBJ databases">
        <title>Draft Genomic Sequencing Of Potential Extraintestinal Pathogenic Escherichia coli B8S56 Isolated from Retail Chicken Skin.</title>
        <authorList>
            <person name="Xu A."/>
            <person name="Tilman S."/>
            <person name="Wisser-Parker K."/>
            <person name="Scullen O.J."/>
            <person name="Sommers C."/>
        </authorList>
    </citation>
    <scope>NUCLEOTIDE SEQUENCE [LARGE SCALE GENOMIC DNA]</scope>
    <source>
        <strain evidence="21 31">B8S56</strain>
    </source>
</reference>
<reference evidence="14 30" key="15">
    <citation type="submission" date="2020-06" db="EMBL/GenBank/DDBJ databases">
        <title>Genomic analysis of Escherichia coli Ec98 resistant to antibiotic.</title>
        <authorList>
            <person name="Campos L."/>
        </authorList>
    </citation>
    <scope>NUCLEOTIDE SEQUENCE [LARGE SCALE GENOMIC DNA]</scope>
    <source>
        <strain evidence="14 30">UFU_EC98</strain>
    </source>
</reference>
<dbReference type="EMBL" id="AASHPR010000027">
    <property type="protein sequence ID" value="EFC3525897.1"/>
    <property type="molecule type" value="Genomic_DNA"/>
</dbReference>
<evidence type="ECO:0000313" key="35">
    <source>
        <dbReference type="Proteomes" id="UP000256244"/>
    </source>
</evidence>
<evidence type="ECO:0000313" key="21">
    <source>
        <dbReference type="EMBL" id="PWH50547.1"/>
    </source>
</evidence>
<evidence type="ECO:0000313" key="25">
    <source>
        <dbReference type="EMBL" id="STI20055.1"/>
    </source>
</evidence>
<reference evidence="9 45" key="4">
    <citation type="journal article" date="2018" name="Genome Biol.">
        <title>SKESA: strategic k-mer extension for scrupulous assemblies.</title>
        <authorList>
            <person name="Souvorov A."/>
            <person name="Agarwala R."/>
            <person name="Lipman D.J."/>
        </authorList>
    </citation>
    <scope>NUCLEOTIDE SEQUENCE [LARGE SCALE GENOMIC DNA]</scope>
    <source>
        <strain evidence="8">C0382</strain>
        <strain evidence="9">EC00618</strain>
        <strain>ecoli[ST-219]</strain>
        <strain evidence="10">Ecoli[ST-219]</strain>
        <strain evidence="11">Ecoli[ST-405]</strain>
        <strain evidence="45">ecoli[ST-405]</strain>
        <strain evidence="12">SJP41</strain>
    </source>
</reference>
<dbReference type="AlphaFoldDB" id="A0A074PEI8"/>
<evidence type="ECO:0000313" key="13">
    <source>
        <dbReference type="EMBL" id="MBA7717047.1"/>
    </source>
</evidence>
<evidence type="ECO:0000313" key="43">
    <source>
        <dbReference type="Proteomes" id="UP000538406"/>
    </source>
</evidence>
<evidence type="ECO:0000313" key="33">
    <source>
        <dbReference type="Proteomes" id="UP000254817"/>
    </source>
</evidence>
<dbReference type="Proteomes" id="UP000486847">
    <property type="component" value="Unassembled WGS sequence"/>
</dbReference>
<reference evidence="4 43" key="8">
    <citation type="submission" date="2018-08" db="EMBL/GenBank/DDBJ databases">
        <authorList>
            <consortium name="NARMS: The National Antimicrobial Resistance Monitoring System"/>
        </authorList>
    </citation>
    <scope>NUCLEOTIDE SEQUENCE [LARGE SCALE GENOMIC DNA]</scope>
    <source>
        <strain evidence="5 42">19MD07CB01-EC</strain>
        <strain evidence="7 44">CVM N19EC0130</strain>
        <strain evidence="4 43">FSIS11705178</strain>
    </source>
</reference>
<dbReference type="EMBL" id="CP024095">
    <property type="protein sequence ID" value="ATP26891.1"/>
    <property type="molecule type" value="Genomic_DNA"/>
</dbReference>
<reference evidence="22 36" key="10">
    <citation type="submission" date="2018-11" db="EMBL/GenBank/DDBJ databases">
        <title>Enterobacteriaceae from Patient.</title>
        <authorList>
            <person name="Shen C."/>
            <person name="Yang Y."/>
            <person name="Tian G."/>
        </authorList>
    </citation>
    <scope>NUCLEOTIDE SEQUENCE [LARGE SCALE GENOMIC DNA]</scope>
    <source>
        <strain evidence="22 36">GBGD28</strain>
    </source>
</reference>
<dbReference type="Proteomes" id="UP000271797">
    <property type="component" value="Chromosome"/>
</dbReference>
<evidence type="ECO:0000313" key="23">
    <source>
        <dbReference type="EMBL" id="STF43190.1"/>
    </source>
</evidence>
<dbReference type="EMBL" id="JAUKZB010000044">
    <property type="protein sequence ID" value="MDO2733172.1"/>
    <property type="molecule type" value="Genomic_DNA"/>
</dbReference>